<dbReference type="Pfam" id="PF25145">
    <property type="entry name" value="NfeD1b_N"/>
    <property type="match status" value="1"/>
</dbReference>
<dbReference type="Pfam" id="PF24961">
    <property type="entry name" value="NfeD_membrane"/>
    <property type="match status" value="1"/>
</dbReference>
<feature type="transmembrane region" description="Helical" evidence="6">
    <location>
        <begin position="308"/>
        <end position="325"/>
    </location>
</feature>
<feature type="domain" description="NfeD1b N-terminal" evidence="10">
    <location>
        <begin position="23"/>
        <end position="129"/>
    </location>
</feature>
<feature type="compositionally biased region" description="Polar residues" evidence="5">
    <location>
        <begin position="142"/>
        <end position="154"/>
    </location>
</feature>
<evidence type="ECO:0000313" key="11">
    <source>
        <dbReference type="EMBL" id="KJY76211.1"/>
    </source>
</evidence>
<protein>
    <submittedName>
        <fullName evidence="11">Serine protease</fullName>
    </submittedName>
</protein>
<dbReference type="InterPro" id="IPR052165">
    <property type="entry name" value="Membrane_assoc_protease"/>
</dbReference>
<feature type="region of interest" description="Disordered" evidence="5">
    <location>
        <begin position="122"/>
        <end position="161"/>
    </location>
</feature>
<keyword evidence="11" id="KW-0645">Protease</keyword>
<dbReference type="AlphaFoldDB" id="A0A837GAF3"/>
<evidence type="ECO:0000256" key="1">
    <source>
        <dbReference type="ARBA" id="ARBA00004141"/>
    </source>
</evidence>
<dbReference type="PANTHER" id="PTHR33507:SF4">
    <property type="entry name" value="NODULATION COMPETITIVENESS PROTEIN NFED"/>
    <property type="match status" value="1"/>
</dbReference>
<organism evidence="11">
    <name type="scientific">Vibrio coralliilyticus</name>
    <dbReference type="NCBI Taxonomy" id="190893"/>
    <lineage>
        <taxon>Bacteria</taxon>
        <taxon>Pseudomonadati</taxon>
        <taxon>Pseudomonadota</taxon>
        <taxon>Gammaproteobacteria</taxon>
        <taxon>Vibrionales</taxon>
        <taxon>Vibrionaceae</taxon>
        <taxon>Vibrio</taxon>
    </lineage>
</organism>
<feature type="signal peptide" evidence="7">
    <location>
        <begin position="1"/>
        <end position="20"/>
    </location>
</feature>
<dbReference type="Gene3D" id="3.90.226.10">
    <property type="entry name" value="2-enoyl-CoA Hydratase, Chain A, domain 1"/>
    <property type="match status" value="1"/>
</dbReference>
<evidence type="ECO:0000256" key="4">
    <source>
        <dbReference type="ARBA" id="ARBA00023136"/>
    </source>
</evidence>
<dbReference type="InterPro" id="IPR012340">
    <property type="entry name" value="NA-bd_OB-fold"/>
</dbReference>
<dbReference type="GO" id="GO:0008233">
    <property type="term" value="F:peptidase activity"/>
    <property type="evidence" value="ECO:0007669"/>
    <property type="project" value="UniProtKB-KW"/>
</dbReference>
<dbReference type="InterPro" id="IPR002810">
    <property type="entry name" value="NfeD-like_C"/>
</dbReference>
<feature type="transmembrane region" description="Helical" evidence="6">
    <location>
        <begin position="255"/>
        <end position="277"/>
    </location>
</feature>
<dbReference type="InterPro" id="IPR029045">
    <property type="entry name" value="ClpP/crotonase-like_dom_sf"/>
</dbReference>
<keyword evidence="11" id="KW-0378">Hydrolase</keyword>
<proteinExistence type="predicted"/>
<evidence type="ECO:0000256" key="3">
    <source>
        <dbReference type="ARBA" id="ARBA00022989"/>
    </source>
</evidence>
<comment type="caution">
    <text evidence="11">The sequence shown here is derived from an EMBL/GenBank/DDBJ whole genome shotgun (WGS) entry which is preliminary data.</text>
</comment>
<evidence type="ECO:0000256" key="7">
    <source>
        <dbReference type="SAM" id="SignalP"/>
    </source>
</evidence>
<evidence type="ECO:0000256" key="5">
    <source>
        <dbReference type="SAM" id="MobiDB-lite"/>
    </source>
</evidence>
<dbReference type="RefSeq" id="WP_045985344.1">
    <property type="nucleotide sequence ID" value="NZ_CP063051.1"/>
</dbReference>
<dbReference type="InterPro" id="IPR056739">
    <property type="entry name" value="NfeD_membrane"/>
</dbReference>
<evidence type="ECO:0000256" key="6">
    <source>
        <dbReference type="SAM" id="Phobius"/>
    </source>
</evidence>
<reference evidence="11" key="1">
    <citation type="journal article" date="2015" name="BMC Genomics">
        <title>Genome mining reveals unlocked bioactive potential of marine Gram-negative bacteria.</title>
        <authorList>
            <person name="Machado H."/>
            <person name="Sonnenschein E.C."/>
            <person name="Melchiorsen J."/>
            <person name="Gram L."/>
        </authorList>
    </citation>
    <scope>NUCLEOTIDE SEQUENCE</scope>
    <source>
        <strain evidence="11">S2052</strain>
    </source>
</reference>
<accession>A0A837GAF3</accession>
<evidence type="ECO:0000256" key="2">
    <source>
        <dbReference type="ARBA" id="ARBA00022692"/>
    </source>
</evidence>
<dbReference type="InterPro" id="IPR056738">
    <property type="entry name" value="NfeD1b_N"/>
</dbReference>
<dbReference type="SUPFAM" id="SSF141322">
    <property type="entry name" value="NfeD domain-like"/>
    <property type="match status" value="1"/>
</dbReference>
<dbReference type="Gene3D" id="2.40.50.140">
    <property type="entry name" value="Nucleic acid-binding proteins"/>
    <property type="match status" value="1"/>
</dbReference>
<feature type="chain" id="PRO_5043422652" evidence="7">
    <location>
        <begin position="21"/>
        <end position="459"/>
    </location>
</feature>
<dbReference type="PANTHER" id="PTHR33507">
    <property type="entry name" value="INNER MEMBRANE PROTEIN YBBJ"/>
    <property type="match status" value="1"/>
</dbReference>
<dbReference type="SUPFAM" id="SSF52096">
    <property type="entry name" value="ClpP/crotonase"/>
    <property type="match status" value="1"/>
</dbReference>
<evidence type="ECO:0000259" key="8">
    <source>
        <dbReference type="Pfam" id="PF01957"/>
    </source>
</evidence>
<dbReference type="GO" id="GO:0006508">
    <property type="term" value="P:proteolysis"/>
    <property type="evidence" value="ECO:0007669"/>
    <property type="project" value="UniProtKB-KW"/>
</dbReference>
<gene>
    <name evidence="11" type="ORF">TW71_06485</name>
</gene>
<keyword evidence="7" id="KW-0732">Signal</keyword>
<evidence type="ECO:0000259" key="10">
    <source>
        <dbReference type="Pfam" id="PF25145"/>
    </source>
</evidence>
<keyword evidence="4 6" id="KW-0472">Membrane</keyword>
<dbReference type="EMBL" id="JXXR01000004">
    <property type="protein sequence ID" value="KJY76211.1"/>
    <property type="molecule type" value="Genomic_DNA"/>
</dbReference>
<comment type="subcellular location">
    <subcellularLocation>
        <location evidence="1">Membrane</location>
        <topology evidence="1">Multi-pass membrane protein</topology>
    </subcellularLocation>
</comment>
<evidence type="ECO:0000259" key="9">
    <source>
        <dbReference type="Pfam" id="PF24961"/>
    </source>
</evidence>
<sequence>MKWISIFIISWLLAMSSAVANEVWIIPLKGAIGPATSDYVSREIEQAHQTGAVKLILLKMDTPGGLDSAMRDMIRSITTSHIPVATWVGPSGARAASAGTYILFASHIAAMAEATNLGAATPVSLRGGAPPSTTPANEDDSTQGSDESAPQNSEKVPAKTAMEKKVINDAKAYIKGLARLHGRNAEWAEKAVSEAASLDAMEAFELNVIDFIASSPEQLIEKANGREVMINSVATELVLKNVAWVERKPDWRAEMLAVITNPNVAYILMLIGIYGLLLEFYNPGIGLPGVLGGICLLLAMYALQMLPVNYVGLALLLLGIALMIVEAFNPSFGIFGLGGITAFVLGSIFLLDSGMPGFQIAVPLILGIALFSAAFIILTVGLLLTVRRKQVTTGVENYTGKTAVVCEDFAEGVGRVRMDGALWHAKATDEEILRQGDKVEVIQIQGLKLTVRAQQGAKN</sequence>
<dbReference type="GO" id="GO:0016020">
    <property type="term" value="C:membrane"/>
    <property type="evidence" value="ECO:0007669"/>
    <property type="project" value="UniProtKB-SubCell"/>
</dbReference>
<dbReference type="CDD" id="cd07020">
    <property type="entry name" value="Clp_protease_NfeD_1"/>
    <property type="match status" value="1"/>
</dbReference>
<feature type="domain" description="NfeD-like C-terminal" evidence="8">
    <location>
        <begin position="396"/>
        <end position="452"/>
    </location>
</feature>
<keyword evidence="2 6" id="KW-0812">Transmembrane</keyword>
<keyword evidence="3 6" id="KW-1133">Transmembrane helix</keyword>
<feature type="domain" description="NfeD integral membrane" evidence="9">
    <location>
        <begin position="263"/>
        <end position="379"/>
    </location>
</feature>
<feature type="transmembrane region" description="Helical" evidence="6">
    <location>
        <begin position="332"/>
        <end position="351"/>
    </location>
</feature>
<feature type="transmembrane region" description="Helical" evidence="6">
    <location>
        <begin position="357"/>
        <end position="384"/>
    </location>
</feature>
<feature type="transmembrane region" description="Helical" evidence="6">
    <location>
        <begin position="284"/>
        <end position="302"/>
    </location>
</feature>
<dbReference type="Pfam" id="PF01957">
    <property type="entry name" value="NfeD"/>
    <property type="match status" value="1"/>
</dbReference>
<name>A0A837GAF3_9VIBR</name>